<keyword evidence="3" id="KW-1185">Reference proteome</keyword>
<protein>
    <submittedName>
        <fullName evidence="2">Uncharacterized protein</fullName>
    </submittedName>
</protein>
<dbReference type="PATRIC" id="fig|1616.3.peg.1259"/>
<evidence type="ECO:0000313" key="3">
    <source>
        <dbReference type="Proteomes" id="UP000051655"/>
    </source>
</evidence>
<comment type="caution">
    <text evidence="2">The sequence shown here is derived from an EMBL/GenBank/DDBJ whole genome shotgun (WGS) entry which is preliminary data.</text>
</comment>
<sequence>MKKTIWTVVGIIGILLIASGAYYFGHQQQKTHDVARQSPAEKQVSSSNKKASSYSVDAKFSAGGEAGQAADEQSELTTAKSGAKITKDDIQEARQQLRQQGVNDGDFSDLDIAKVIDKANSESLDLKQAVLAIYPHYFD</sequence>
<name>A0A0R2JJF8_9LACO</name>
<evidence type="ECO:0000256" key="1">
    <source>
        <dbReference type="SAM" id="MobiDB-lite"/>
    </source>
</evidence>
<dbReference type="Proteomes" id="UP000051655">
    <property type="component" value="Unassembled WGS sequence"/>
</dbReference>
<reference evidence="2 3" key="1">
    <citation type="journal article" date="2015" name="Genome Announc.">
        <title>Expanding the biotechnology potential of lactobacilli through comparative genomics of 213 strains and associated genera.</title>
        <authorList>
            <person name="Sun Z."/>
            <person name="Harris H.M."/>
            <person name="McCann A."/>
            <person name="Guo C."/>
            <person name="Argimon S."/>
            <person name="Zhang W."/>
            <person name="Yang X."/>
            <person name="Jeffery I.B."/>
            <person name="Cooney J.C."/>
            <person name="Kagawa T.F."/>
            <person name="Liu W."/>
            <person name="Song Y."/>
            <person name="Salvetti E."/>
            <person name="Wrobel A."/>
            <person name="Rasinkangas P."/>
            <person name="Parkhill J."/>
            <person name="Rea M.C."/>
            <person name="O'Sullivan O."/>
            <person name="Ritari J."/>
            <person name="Douillard F.P."/>
            <person name="Paul Ross R."/>
            <person name="Yang R."/>
            <person name="Briner A.E."/>
            <person name="Felis G.E."/>
            <person name="de Vos W.M."/>
            <person name="Barrangou R."/>
            <person name="Klaenhammer T.R."/>
            <person name="Caufield P.W."/>
            <person name="Cui Y."/>
            <person name="Zhang H."/>
            <person name="O'Toole P.W."/>
        </authorList>
    </citation>
    <scope>NUCLEOTIDE SEQUENCE [LARGE SCALE GENOMIC DNA]</scope>
    <source>
        <strain evidence="2 3">DSM 20593</strain>
    </source>
</reference>
<proteinExistence type="predicted"/>
<feature type="region of interest" description="Disordered" evidence="1">
    <location>
        <begin position="65"/>
        <end position="101"/>
    </location>
</feature>
<dbReference type="EMBL" id="JQBP01000008">
    <property type="protein sequence ID" value="KRN74490.1"/>
    <property type="molecule type" value="Genomic_DNA"/>
</dbReference>
<feature type="compositionally biased region" description="Low complexity" evidence="1">
    <location>
        <begin position="42"/>
        <end position="53"/>
    </location>
</feature>
<evidence type="ECO:0000313" key="2">
    <source>
        <dbReference type="EMBL" id="KRN74490.1"/>
    </source>
</evidence>
<dbReference type="OrthoDB" id="2149836at2"/>
<feature type="region of interest" description="Disordered" evidence="1">
    <location>
        <begin position="33"/>
        <end position="53"/>
    </location>
</feature>
<dbReference type="AlphaFoldDB" id="A0A0R2JJF8"/>
<gene>
    <name evidence="2" type="ORF">IV73_GL001225</name>
</gene>
<dbReference type="STRING" id="1616.IV73_GL001225"/>
<organism evidence="2 3">
    <name type="scientific">Weissella kandleri</name>
    <dbReference type="NCBI Taxonomy" id="1616"/>
    <lineage>
        <taxon>Bacteria</taxon>
        <taxon>Bacillati</taxon>
        <taxon>Bacillota</taxon>
        <taxon>Bacilli</taxon>
        <taxon>Lactobacillales</taxon>
        <taxon>Lactobacillaceae</taxon>
        <taxon>Weissella</taxon>
    </lineage>
</organism>
<dbReference type="RefSeq" id="WP_057756298.1">
    <property type="nucleotide sequence ID" value="NZ_JQBP01000008.1"/>
</dbReference>
<accession>A0A0R2JJF8</accession>